<name>A0A7R8YU10_HERIL</name>
<evidence type="ECO:0000256" key="1">
    <source>
        <dbReference type="ARBA" id="ARBA00012920"/>
    </source>
</evidence>
<dbReference type="EC" id="3.5.1.1" evidence="1"/>
<dbReference type="InterPro" id="IPR027475">
    <property type="entry name" value="Asparaginase/glutaminase_AS2"/>
</dbReference>
<feature type="active site" evidence="3">
    <location>
        <position position="125"/>
    </location>
</feature>
<sequence>MEDQVNCDSDVKCFPAVKILRILMLITGGTPCMKERDGSLAPADHGEFTTFIKRNPLMHDRQRHQQLGLSEDELVLPGAPIIYRIVEYPTLLDSSNIEFQDWNRIALDIQENYDRFDGFVIIHGTDTLAYTGAALTFALANLGKPVVLTGSQLPIFESRTDAVINIIDALKVAETFPDLQKVVVVFNRQMFLASRIVKVNNEDFRAFSSPNLGPLADLNTSVRNSLRSNNDGLNRRTGGFRIHLYNESKISVLYLTPGIPREIVEAAVAPPMKGVILVSFGNGNIPSNREDITDALAEAVNREVLIVNVTQCLQGSVSDIYETGAVLGTAGVVSGSDMTIPAAYAKVAFVLGIARSYEEMKQMIQEDLRGELTTQTIS</sequence>
<dbReference type="PRINTS" id="PR00139">
    <property type="entry name" value="ASNGLNASE"/>
</dbReference>
<reference evidence="6 7" key="1">
    <citation type="submission" date="2020-11" db="EMBL/GenBank/DDBJ databases">
        <authorList>
            <person name="Wallbank WR R."/>
            <person name="Pardo Diaz C."/>
            <person name="Kozak K."/>
            <person name="Martin S."/>
            <person name="Jiggins C."/>
            <person name="Moest M."/>
            <person name="Warren A I."/>
            <person name="Generalovic N T."/>
            <person name="Byers J.R.P. K."/>
            <person name="Montejo-Kovacevich G."/>
            <person name="Yen C E."/>
        </authorList>
    </citation>
    <scope>NUCLEOTIDE SEQUENCE [LARGE SCALE GENOMIC DNA]</scope>
</reference>
<dbReference type="SMART" id="SM00870">
    <property type="entry name" value="Asparaginase"/>
    <property type="match status" value="1"/>
</dbReference>
<dbReference type="FunFam" id="3.40.50.40:FF:000001">
    <property type="entry name" value="L-asparaginase 1"/>
    <property type="match status" value="1"/>
</dbReference>
<feature type="domain" description="Asparaginase/glutaminase C-terminal" evidence="5">
    <location>
        <begin position="249"/>
        <end position="363"/>
    </location>
</feature>
<proteinExistence type="predicted"/>
<dbReference type="OrthoDB" id="8053131at2759"/>
<dbReference type="EMBL" id="LR899011">
    <property type="protein sequence ID" value="CAD7084211.1"/>
    <property type="molecule type" value="Genomic_DNA"/>
</dbReference>
<feature type="domain" description="L-asparaginase N-terminal" evidence="4">
    <location>
        <begin position="21"/>
        <end position="222"/>
    </location>
</feature>
<organism evidence="6 7">
    <name type="scientific">Hermetia illucens</name>
    <name type="common">Black soldier fly</name>
    <dbReference type="NCBI Taxonomy" id="343691"/>
    <lineage>
        <taxon>Eukaryota</taxon>
        <taxon>Metazoa</taxon>
        <taxon>Ecdysozoa</taxon>
        <taxon>Arthropoda</taxon>
        <taxon>Hexapoda</taxon>
        <taxon>Insecta</taxon>
        <taxon>Pterygota</taxon>
        <taxon>Neoptera</taxon>
        <taxon>Endopterygota</taxon>
        <taxon>Diptera</taxon>
        <taxon>Brachycera</taxon>
        <taxon>Stratiomyomorpha</taxon>
        <taxon>Stratiomyidae</taxon>
        <taxon>Hermetiinae</taxon>
        <taxon>Hermetia</taxon>
    </lineage>
</organism>
<dbReference type="SUPFAM" id="SSF53774">
    <property type="entry name" value="Glutaminase/Asparaginase"/>
    <property type="match status" value="1"/>
</dbReference>
<accession>A0A7R8YU10</accession>
<dbReference type="Gene3D" id="3.40.50.40">
    <property type="match status" value="1"/>
</dbReference>
<dbReference type="Pfam" id="PF00710">
    <property type="entry name" value="Asparaginase"/>
    <property type="match status" value="1"/>
</dbReference>
<evidence type="ECO:0000259" key="4">
    <source>
        <dbReference type="Pfam" id="PF00710"/>
    </source>
</evidence>
<keyword evidence="7" id="KW-1185">Reference proteome</keyword>
<evidence type="ECO:0000256" key="3">
    <source>
        <dbReference type="PROSITE-ProRule" id="PRU10100"/>
    </source>
</evidence>
<dbReference type="AlphaFoldDB" id="A0A7R8YU10"/>
<keyword evidence="2" id="KW-0378">Hydrolase</keyword>
<dbReference type="CDD" id="cd08963">
    <property type="entry name" value="L-asparaginase_I"/>
    <property type="match status" value="1"/>
</dbReference>
<dbReference type="Gene3D" id="3.40.50.1170">
    <property type="entry name" value="L-asparaginase, N-terminal domain"/>
    <property type="match status" value="1"/>
</dbReference>
<dbReference type="PROSITE" id="PS00917">
    <property type="entry name" value="ASN_GLN_ASE_2"/>
    <property type="match status" value="1"/>
</dbReference>
<dbReference type="GO" id="GO:0009066">
    <property type="term" value="P:aspartate family amino acid metabolic process"/>
    <property type="evidence" value="ECO:0007669"/>
    <property type="project" value="UniProtKB-ARBA"/>
</dbReference>
<dbReference type="PROSITE" id="PS51732">
    <property type="entry name" value="ASN_GLN_ASE_3"/>
    <property type="match status" value="1"/>
</dbReference>
<protein>
    <recommendedName>
        <fullName evidence="1">asparaginase</fullName>
        <ecNumber evidence="1">3.5.1.1</ecNumber>
    </recommendedName>
</protein>
<dbReference type="InterPro" id="IPR041725">
    <property type="entry name" value="L-asparaginase_I"/>
</dbReference>
<dbReference type="PIRSF" id="PIRSF500176">
    <property type="entry name" value="L_ASNase"/>
    <property type="match status" value="1"/>
</dbReference>
<dbReference type="PANTHER" id="PTHR11707:SF28">
    <property type="entry name" value="60 KDA LYSOPHOSPHOLIPASE"/>
    <property type="match status" value="1"/>
</dbReference>
<dbReference type="InterPro" id="IPR040919">
    <property type="entry name" value="Asparaginase_C"/>
</dbReference>
<evidence type="ECO:0000313" key="6">
    <source>
        <dbReference type="EMBL" id="CAD7084211.1"/>
    </source>
</evidence>
<evidence type="ECO:0000313" key="7">
    <source>
        <dbReference type="Proteomes" id="UP000594454"/>
    </source>
</evidence>
<dbReference type="SFLD" id="SFLDS00057">
    <property type="entry name" value="Glutaminase/Asparaginase"/>
    <property type="match status" value="1"/>
</dbReference>
<dbReference type="OMA" id="CEDMLPE"/>
<dbReference type="InterPro" id="IPR037152">
    <property type="entry name" value="L-asparaginase_N_sf"/>
</dbReference>
<dbReference type="InParanoid" id="A0A7R8YU10"/>
<dbReference type="InterPro" id="IPR006034">
    <property type="entry name" value="Asparaginase/glutaminase-like"/>
</dbReference>
<dbReference type="InterPro" id="IPR027473">
    <property type="entry name" value="L-asparaginase_C"/>
</dbReference>
<dbReference type="InterPro" id="IPR036152">
    <property type="entry name" value="Asp/glu_Ase-like_sf"/>
</dbReference>
<dbReference type="GO" id="GO:0004067">
    <property type="term" value="F:asparaginase activity"/>
    <property type="evidence" value="ECO:0007669"/>
    <property type="project" value="UniProtKB-UniRule"/>
</dbReference>
<dbReference type="PIRSF" id="PIRSF001220">
    <property type="entry name" value="L-ASNase_gatD"/>
    <property type="match status" value="1"/>
</dbReference>
<dbReference type="Pfam" id="PF17763">
    <property type="entry name" value="Asparaginase_C"/>
    <property type="match status" value="1"/>
</dbReference>
<dbReference type="InterPro" id="IPR027474">
    <property type="entry name" value="L-asparaginase_N"/>
</dbReference>
<gene>
    <name evidence="6" type="ORF">HERILL_LOCUS7118</name>
</gene>
<dbReference type="Proteomes" id="UP000594454">
    <property type="component" value="Chromosome 3"/>
</dbReference>
<evidence type="ECO:0000259" key="5">
    <source>
        <dbReference type="Pfam" id="PF17763"/>
    </source>
</evidence>
<evidence type="ECO:0000256" key="2">
    <source>
        <dbReference type="ARBA" id="ARBA00022801"/>
    </source>
</evidence>
<dbReference type="PANTHER" id="PTHR11707">
    <property type="entry name" value="L-ASPARAGINASE"/>
    <property type="match status" value="1"/>
</dbReference>